<evidence type="ECO:0000313" key="2">
    <source>
        <dbReference type="Proteomes" id="UP000249547"/>
    </source>
</evidence>
<dbReference type="Proteomes" id="UP000249547">
    <property type="component" value="Unassembled WGS sequence"/>
</dbReference>
<keyword evidence="2" id="KW-1185">Reference proteome</keyword>
<gene>
    <name evidence="1" type="ORF">LX64_04879</name>
</gene>
<organism evidence="1 2">
    <name type="scientific">Chitinophaga skermanii</name>
    <dbReference type="NCBI Taxonomy" id="331697"/>
    <lineage>
        <taxon>Bacteria</taxon>
        <taxon>Pseudomonadati</taxon>
        <taxon>Bacteroidota</taxon>
        <taxon>Chitinophagia</taxon>
        <taxon>Chitinophagales</taxon>
        <taxon>Chitinophagaceae</taxon>
        <taxon>Chitinophaga</taxon>
    </lineage>
</organism>
<dbReference type="EMBL" id="QLLL01000012">
    <property type="protein sequence ID" value="RAI98517.1"/>
    <property type="molecule type" value="Genomic_DNA"/>
</dbReference>
<protein>
    <submittedName>
        <fullName evidence="1">Uncharacterized protein</fullName>
    </submittedName>
</protein>
<dbReference type="AlphaFoldDB" id="A0A327Q423"/>
<dbReference type="RefSeq" id="WP_111600261.1">
    <property type="nucleotide sequence ID" value="NZ_QLLL01000012.1"/>
</dbReference>
<name>A0A327Q423_9BACT</name>
<comment type="caution">
    <text evidence="1">The sequence shown here is derived from an EMBL/GenBank/DDBJ whole genome shotgun (WGS) entry which is preliminary data.</text>
</comment>
<proteinExistence type="predicted"/>
<reference evidence="1 2" key="1">
    <citation type="submission" date="2018-06" db="EMBL/GenBank/DDBJ databases">
        <title>Genomic Encyclopedia of Archaeal and Bacterial Type Strains, Phase II (KMG-II): from individual species to whole genera.</title>
        <authorList>
            <person name="Goeker M."/>
        </authorList>
    </citation>
    <scope>NUCLEOTIDE SEQUENCE [LARGE SCALE GENOMIC DNA]</scope>
    <source>
        <strain evidence="1 2">DSM 23857</strain>
    </source>
</reference>
<sequence>MLRLIPVLILCFSCNPNTQILHHKWQGYIIIDTIQGRKSTTTKDDWLGHMPIYYIGTKKDTITLMNDRELVKAQMHAMYPLLDNCQPFDSSNLKVLVDTSTHTYIDRVYYGHDRNVHEGLGKIDSIIAYPAMFIFLENRSDQPIFLGVSTSLQHVGIIMKSDQRTWVPTHSRLDICCATNMPYQIIPPHQILIAKTPIDHTLQGNSLTICFKRFKSAAFSNIFTW</sequence>
<dbReference type="OrthoDB" id="654711at2"/>
<evidence type="ECO:0000313" key="1">
    <source>
        <dbReference type="EMBL" id="RAI98517.1"/>
    </source>
</evidence>
<accession>A0A327Q423</accession>